<evidence type="ECO:0000256" key="2">
    <source>
        <dbReference type="SAM" id="MobiDB-lite"/>
    </source>
</evidence>
<dbReference type="InterPro" id="IPR011010">
    <property type="entry name" value="DNA_brk_join_enz"/>
</dbReference>
<sequence length="123" mass="13744">MTDRFAQNFRPNRLRALDKPGIKDVRLHDLRHTGNTLAAIADATLPELKQRMGHASDRAAMIYLHATDERHREIADTLSAMAKTELKQARRNQSDTQAEEDPVNDQSPGRERVSDLGFVVGGA</sequence>
<dbReference type="EMBL" id="FNVO01000011">
    <property type="protein sequence ID" value="SEG75549.1"/>
    <property type="molecule type" value="Genomic_DNA"/>
</dbReference>
<name>A0A1H6CR93_9ACTN</name>
<feature type="region of interest" description="Disordered" evidence="2">
    <location>
        <begin position="85"/>
        <end position="123"/>
    </location>
</feature>
<evidence type="ECO:0000256" key="1">
    <source>
        <dbReference type="ARBA" id="ARBA00023172"/>
    </source>
</evidence>
<accession>A0A1H6CR93</accession>
<reference evidence="4" key="1">
    <citation type="submission" date="2016-10" db="EMBL/GenBank/DDBJ databases">
        <authorList>
            <person name="Varghese N."/>
            <person name="Submissions S."/>
        </authorList>
    </citation>
    <scope>NUCLEOTIDE SEQUENCE [LARGE SCALE GENOMIC DNA]</scope>
    <source>
        <strain evidence="4">DSM 43163</strain>
    </source>
</reference>
<organism evidence="3 4">
    <name type="scientific">Thermomonospora echinospora</name>
    <dbReference type="NCBI Taxonomy" id="1992"/>
    <lineage>
        <taxon>Bacteria</taxon>
        <taxon>Bacillati</taxon>
        <taxon>Actinomycetota</taxon>
        <taxon>Actinomycetes</taxon>
        <taxon>Streptosporangiales</taxon>
        <taxon>Thermomonosporaceae</taxon>
        <taxon>Thermomonospora</taxon>
    </lineage>
</organism>
<proteinExistence type="predicted"/>
<keyword evidence="1" id="KW-0233">DNA recombination</keyword>
<dbReference type="Proteomes" id="UP000236723">
    <property type="component" value="Unassembled WGS sequence"/>
</dbReference>
<dbReference type="AlphaFoldDB" id="A0A1H6CR93"/>
<dbReference type="GO" id="GO:0003677">
    <property type="term" value="F:DNA binding"/>
    <property type="evidence" value="ECO:0007669"/>
    <property type="project" value="InterPro"/>
</dbReference>
<keyword evidence="4" id="KW-1185">Reference proteome</keyword>
<dbReference type="RefSeq" id="WP_235018065.1">
    <property type="nucleotide sequence ID" value="NZ_FNVO01000011.1"/>
</dbReference>
<evidence type="ECO:0000313" key="4">
    <source>
        <dbReference type="Proteomes" id="UP000236723"/>
    </source>
</evidence>
<gene>
    <name evidence="3" type="ORF">SAMN04489712_11154</name>
</gene>
<dbReference type="Gene3D" id="1.10.443.10">
    <property type="entry name" value="Intergrase catalytic core"/>
    <property type="match status" value="1"/>
</dbReference>
<dbReference type="SUPFAM" id="SSF56349">
    <property type="entry name" value="DNA breaking-rejoining enzymes"/>
    <property type="match status" value="1"/>
</dbReference>
<dbReference type="GO" id="GO:0006310">
    <property type="term" value="P:DNA recombination"/>
    <property type="evidence" value="ECO:0007669"/>
    <property type="project" value="UniProtKB-KW"/>
</dbReference>
<protein>
    <submittedName>
        <fullName evidence="3">Phage integrase family protein</fullName>
    </submittedName>
</protein>
<evidence type="ECO:0000313" key="3">
    <source>
        <dbReference type="EMBL" id="SEG75549.1"/>
    </source>
</evidence>
<dbReference type="GO" id="GO:0015074">
    <property type="term" value="P:DNA integration"/>
    <property type="evidence" value="ECO:0007669"/>
    <property type="project" value="InterPro"/>
</dbReference>
<dbReference type="InterPro" id="IPR013762">
    <property type="entry name" value="Integrase-like_cat_sf"/>
</dbReference>